<dbReference type="PANTHER" id="PTHR24104:SF25">
    <property type="entry name" value="PROTEIN LIN-41"/>
    <property type="match status" value="1"/>
</dbReference>
<accession>A0ABN6VQB4</accession>
<dbReference type="SUPFAM" id="SSF101898">
    <property type="entry name" value="NHL repeat"/>
    <property type="match status" value="1"/>
</dbReference>
<dbReference type="RefSeq" id="WP_282003014.1">
    <property type="nucleotide sequence ID" value="NZ_AP027151.1"/>
</dbReference>
<dbReference type="PANTHER" id="PTHR24104">
    <property type="entry name" value="E3 UBIQUITIN-PROTEIN LIGASE NHLRC1-RELATED"/>
    <property type="match status" value="1"/>
</dbReference>
<dbReference type="InterPro" id="IPR050952">
    <property type="entry name" value="TRIM-NHL_E3_ligases"/>
</dbReference>
<dbReference type="InterPro" id="IPR011042">
    <property type="entry name" value="6-blade_b-propeller_TolB-like"/>
</dbReference>
<evidence type="ECO:0000313" key="1">
    <source>
        <dbReference type="EMBL" id="BDV42513.1"/>
    </source>
</evidence>
<protein>
    <recommendedName>
        <fullName evidence="3">6-bladed beta-propeller</fullName>
    </recommendedName>
</protein>
<name>A0ABN6VQB4_9BACT</name>
<evidence type="ECO:0000313" key="2">
    <source>
        <dbReference type="Proteomes" id="UP001317705"/>
    </source>
</evidence>
<dbReference type="EMBL" id="AP027151">
    <property type="protein sequence ID" value="BDV42513.1"/>
    <property type="molecule type" value="Genomic_DNA"/>
</dbReference>
<proteinExistence type="predicted"/>
<dbReference type="Gene3D" id="2.120.10.30">
    <property type="entry name" value="TolB, C-terminal domain"/>
    <property type="match status" value="2"/>
</dbReference>
<dbReference type="Proteomes" id="UP001317705">
    <property type="component" value="Chromosome"/>
</dbReference>
<gene>
    <name evidence="1" type="ORF">GURASL_14360</name>
</gene>
<sequence>MGRTVGVGLVLGMVLQAAVAAAGSGDRLVSPVRLAVAGKGTLLVSDYRQKAVLVIDDRSLAVRRRLAVTGRPLAVGWAAGRLYVGNETTGLVEVYNEGGKLLTRFGETGAVPSDLAVDAGSGAVFVVDSAARLVRVYDGAGNILRFIGGPAADNRLYRPTGIVLDEAGQQVLVSDFGSPEAGIAPRVMVYDYAGAFRRLIPGTVNSGMLGSISLFSRPQGMALDGRGHLYLVDSLLGQVLVLDLQSGALVKTIGSFGTAPGELQLPLDVIIDGDGADLLVTNNRSGRIERFYGGAL</sequence>
<keyword evidence="2" id="KW-1185">Reference proteome</keyword>
<organism evidence="1 2">
    <name type="scientific">Geotalea uraniireducens</name>
    <dbReference type="NCBI Taxonomy" id="351604"/>
    <lineage>
        <taxon>Bacteria</taxon>
        <taxon>Pseudomonadati</taxon>
        <taxon>Thermodesulfobacteriota</taxon>
        <taxon>Desulfuromonadia</taxon>
        <taxon>Geobacterales</taxon>
        <taxon>Geobacteraceae</taxon>
        <taxon>Geotalea</taxon>
    </lineage>
</organism>
<evidence type="ECO:0008006" key="3">
    <source>
        <dbReference type="Google" id="ProtNLM"/>
    </source>
</evidence>
<reference evidence="1 2" key="1">
    <citation type="submission" date="2022-12" db="EMBL/GenBank/DDBJ databases">
        <title>Polyphasic characterization of Geotalea uranireducens NIT-SL11 newly isolated from a complex of sewage sludge and microbially reduced graphene oxide.</title>
        <authorList>
            <person name="Xie L."/>
            <person name="Yoshida N."/>
            <person name="Meng L."/>
        </authorList>
    </citation>
    <scope>NUCLEOTIDE SEQUENCE [LARGE SCALE GENOMIC DNA]</scope>
    <source>
        <strain evidence="1 2">NIT-SL11</strain>
    </source>
</reference>